<keyword evidence="5" id="KW-1185">Reference proteome</keyword>
<dbReference type="RefSeq" id="WP_303545931.1">
    <property type="nucleotide sequence ID" value="NZ_JAUOTP010000010.1"/>
</dbReference>
<evidence type="ECO:0000256" key="1">
    <source>
        <dbReference type="ARBA" id="ARBA00022553"/>
    </source>
</evidence>
<organism evidence="4 5">
    <name type="scientific">Sphingomonas natans</name>
    <dbReference type="NCBI Taxonomy" id="3063330"/>
    <lineage>
        <taxon>Bacteria</taxon>
        <taxon>Pseudomonadati</taxon>
        <taxon>Pseudomonadota</taxon>
        <taxon>Alphaproteobacteria</taxon>
        <taxon>Sphingomonadales</taxon>
        <taxon>Sphingomonadaceae</taxon>
        <taxon>Sphingomonas</taxon>
    </lineage>
</organism>
<feature type="modified residue" description="4-aspartylphosphate" evidence="2">
    <location>
        <position position="77"/>
    </location>
</feature>
<evidence type="ECO:0000313" key="4">
    <source>
        <dbReference type="EMBL" id="MDO6416427.1"/>
    </source>
</evidence>
<proteinExistence type="predicted"/>
<protein>
    <submittedName>
        <fullName evidence="4">Response regulator</fullName>
    </submittedName>
</protein>
<gene>
    <name evidence="4" type="ORF">Q4F19_18735</name>
</gene>
<evidence type="ECO:0000256" key="2">
    <source>
        <dbReference type="PROSITE-ProRule" id="PRU00169"/>
    </source>
</evidence>
<dbReference type="Gene3D" id="3.40.50.2300">
    <property type="match status" value="1"/>
</dbReference>
<sequence length="147" mass="15479">MQQTQASAEPCPVESAPSAAGRHFQGKVLLVDDQEVVRKVTAEMLSDIGLDVVEASSAEAALLLMEDGIRPDLVVTDHYMPGMSGADLVRTLRSRSSVLPVLIMSGCPDADFGLPGIPTLTKPFRSAELTSRVCALMPPVSPSSGIC</sequence>
<feature type="domain" description="Response regulatory" evidence="3">
    <location>
        <begin position="27"/>
        <end position="137"/>
    </location>
</feature>
<dbReference type="InterPro" id="IPR050595">
    <property type="entry name" value="Bact_response_regulator"/>
</dbReference>
<name>A0ABT8YEQ3_9SPHN</name>
<keyword evidence="1 2" id="KW-0597">Phosphoprotein</keyword>
<dbReference type="PANTHER" id="PTHR44591:SF21">
    <property type="entry name" value="TWO-COMPONENT RESPONSE REGULATOR"/>
    <property type="match status" value="1"/>
</dbReference>
<evidence type="ECO:0000313" key="5">
    <source>
        <dbReference type="Proteomes" id="UP001169764"/>
    </source>
</evidence>
<dbReference type="Proteomes" id="UP001169764">
    <property type="component" value="Unassembled WGS sequence"/>
</dbReference>
<dbReference type="PROSITE" id="PS50110">
    <property type="entry name" value="RESPONSE_REGULATORY"/>
    <property type="match status" value="1"/>
</dbReference>
<dbReference type="EMBL" id="JAUOTP010000010">
    <property type="protein sequence ID" value="MDO6416427.1"/>
    <property type="molecule type" value="Genomic_DNA"/>
</dbReference>
<reference evidence="4" key="1">
    <citation type="submission" date="2023-07" db="EMBL/GenBank/DDBJ databases">
        <authorList>
            <person name="Kim M."/>
        </authorList>
    </citation>
    <scope>NUCLEOTIDE SEQUENCE</scope>
    <source>
        <strain evidence="4">BIUV-7</strain>
    </source>
</reference>
<dbReference type="SUPFAM" id="SSF52172">
    <property type="entry name" value="CheY-like"/>
    <property type="match status" value="1"/>
</dbReference>
<dbReference type="PANTHER" id="PTHR44591">
    <property type="entry name" value="STRESS RESPONSE REGULATOR PROTEIN 1"/>
    <property type="match status" value="1"/>
</dbReference>
<dbReference type="SMART" id="SM00448">
    <property type="entry name" value="REC"/>
    <property type="match status" value="1"/>
</dbReference>
<dbReference type="InterPro" id="IPR011006">
    <property type="entry name" value="CheY-like_superfamily"/>
</dbReference>
<accession>A0ABT8YEQ3</accession>
<comment type="caution">
    <text evidence="4">The sequence shown here is derived from an EMBL/GenBank/DDBJ whole genome shotgun (WGS) entry which is preliminary data.</text>
</comment>
<dbReference type="Pfam" id="PF00072">
    <property type="entry name" value="Response_reg"/>
    <property type="match status" value="1"/>
</dbReference>
<dbReference type="InterPro" id="IPR001789">
    <property type="entry name" value="Sig_transdc_resp-reg_receiver"/>
</dbReference>
<evidence type="ECO:0000259" key="3">
    <source>
        <dbReference type="PROSITE" id="PS50110"/>
    </source>
</evidence>